<dbReference type="GO" id="GO:0003924">
    <property type="term" value="F:GTPase activity"/>
    <property type="evidence" value="ECO:0007669"/>
    <property type="project" value="InterPro"/>
</dbReference>
<dbReference type="PROSITE" id="PS51721">
    <property type="entry name" value="G_CP"/>
    <property type="match status" value="1"/>
</dbReference>
<dbReference type="EMBL" id="BPLR01012201">
    <property type="protein sequence ID" value="GIY52144.1"/>
    <property type="molecule type" value="Genomic_DNA"/>
</dbReference>
<keyword evidence="4" id="KW-0378">Hydrolase</keyword>
<evidence type="ECO:0000259" key="7">
    <source>
        <dbReference type="PROSITE" id="PS51721"/>
    </source>
</evidence>
<dbReference type="InterPro" id="IPR006073">
    <property type="entry name" value="GTP-bd"/>
</dbReference>
<evidence type="ECO:0000256" key="5">
    <source>
        <dbReference type="ARBA" id="ARBA00023134"/>
    </source>
</evidence>
<keyword evidence="2" id="KW-0963">Cytoplasm</keyword>
<reference evidence="8 9" key="1">
    <citation type="submission" date="2021-06" db="EMBL/GenBank/DDBJ databases">
        <title>Caerostris extrusa draft genome.</title>
        <authorList>
            <person name="Kono N."/>
            <person name="Arakawa K."/>
        </authorList>
    </citation>
    <scope>NUCLEOTIDE SEQUENCE [LARGE SCALE GENOMIC DNA]</scope>
</reference>
<evidence type="ECO:0000313" key="8">
    <source>
        <dbReference type="EMBL" id="GIY52144.1"/>
    </source>
</evidence>
<comment type="subcellular location">
    <subcellularLocation>
        <location evidence="1">Cytoplasm</location>
    </subcellularLocation>
</comment>
<evidence type="ECO:0000256" key="3">
    <source>
        <dbReference type="ARBA" id="ARBA00022741"/>
    </source>
</evidence>
<organism evidence="8 9">
    <name type="scientific">Caerostris extrusa</name>
    <name type="common">Bark spider</name>
    <name type="synonym">Caerostris bankana</name>
    <dbReference type="NCBI Taxonomy" id="172846"/>
    <lineage>
        <taxon>Eukaryota</taxon>
        <taxon>Metazoa</taxon>
        <taxon>Ecdysozoa</taxon>
        <taxon>Arthropoda</taxon>
        <taxon>Chelicerata</taxon>
        <taxon>Arachnida</taxon>
        <taxon>Araneae</taxon>
        <taxon>Araneomorphae</taxon>
        <taxon>Entelegynae</taxon>
        <taxon>Araneoidea</taxon>
        <taxon>Araneidae</taxon>
        <taxon>Caerostris</taxon>
    </lineage>
</organism>
<evidence type="ECO:0000256" key="4">
    <source>
        <dbReference type="ARBA" id="ARBA00022801"/>
    </source>
</evidence>
<evidence type="ECO:0000256" key="1">
    <source>
        <dbReference type="ARBA" id="ARBA00004496"/>
    </source>
</evidence>
<protein>
    <recommendedName>
        <fullName evidence="6">Large subunit GTPase 1 homolog</fullName>
    </recommendedName>
</protein>
<accession>A0AAV4U2X9</accession>
<dbReference type="InterPro" id="IPR043358">
    <property type="entry name" value="GNL1-like"/>
</dbReference>
<evidence type="ECO:0000256" key="2">
    <source>
        <dbReference type="ARBA" id="ARBA00022490"/>
    </source>
</evidence>
<dbReference type="PRINTS" id="PR00326">
    <property type="entry name" value="GTP1OBG"/>
</dbReference>
<dbReference type="AlphaFoldDB" id="A0AAV4U2X9"/>
<keyword evidence="5" id="KW-0342">GTP-binding</keyword>
<keyword evidence="9" id="KW-1185">Reference proteome</keyword>
<dbReference type="Pfam" id="PF01926">
    <property type="entry name" value="MMR_HSR1"/>
    <property type="match status" value="1"/>
</dbReference>
<feature type="domain" description="CP-type G" evidence="7">
    <location>
        <begin position="131"/>
        <end position="299"/>
    </location>
</feature>
<dbReference type="PANTHER" id="PTHR45709">
    <property type="entry name" value="LARGE SUBUNIT GTPASE 1 HOMOLOG-RELATED"/>
    <property type="match status" value="1"/>
</dbReference>
<evidence type="ECO:0000313" key="9">
    <source>
        <dbReference type="Proteomes" id="UP001054945"/>
    </source>
</evidence>
<comment type="caution">
    <text evidence="8">The sequence shown here is derived from an EMBL/GenBank/DDBJ whole genome shotgun (WGS) entry which is preliminary data.</text>
</comment>
<dbReference type="InterPro" id="IPR027417">
    <property type="entry name" value="P-loop_NTPase"/>
</dbReference>
<dbReference type="GO" id="GO:0000054">
    <property type="term" value="P:ribosomal subunit export from nucleus"/>
    <property type="evidence" value="ECO:0007669"/>
    <property type="project" value="TreeGrafter"/>
</dbReference>
<dbReference type="Proteomes" id="UP001054945">
    <property type="component" value="Unassembled WGS sequence"/>
</dbReference>
<name>A0AAV4U2X9_CAEEX</name>
<proteinExistence type="predicted"/>
<dbReference type="PANTHER" id="PTHR45709:SF2">
    <property type="entry name" value="LARGE SUBUNIT GTPASE 1 HOMOLOG"/>
    <property type="match status" value="1"/>
</dbReference>
<gene>
    <name evidence="8" type="primary">lsg1</name>
    <name evidence="8" type="ORF">CEXT_400491</name>
</gene>
<dbReference type="SUPFAM" id="SSF52540">
    <property type="entry name" value="P-loop containing nucleoside triphosphate hydrolases"/>
    <property type="match status" value="1"/>
</dbReference>
<dbReference type="CDD" id="cd01857">
    <property type="entry name" value="HSR1_MMR1"/>
    <property type="match status" value="1"/>
</dbReference>
<dbReference type="InterPro" id="IPR030378">
    <property type="entry name" value="G_CP_dom"/>
</dbReference>
<dbReference type="Gene3D" id="3.40.50.300">
    <property type="entry name" value="P-loop containing nucleotide triphosphate hydrolases"/>
    <property type="match status" value="1"/>
</dbReference>
<dbReference type="GO" id="GO:0005829">
    <property type="term" value="C:cytosol"/>
    <property type="evidence" value="ECO:0007669"/>
    <property type="project" value="TreeGrafter"/>
</dbReference>
<dbReference type="GO" id="GO:0005525">
    <property type="term" value="F:GTP binding"/>
    <property type="evidence" value="ECO:0007669"/>
    <property type="project" value="UniProtKB-KW"/>
</dbReference>
<keyword evidence="3" id="KW-0547">Nucleotide-binding</keyword>
<sequence>MILGKGQKQDASQCIITFRASLSQRWPPVRKLCILLSVDSQKLPYPSSNLKDFSKIKIVDPDEYDQIPNEEEMAAIHEENKEILCIPRRPPWDLNLMNKKEIDENEKEACLRVLDEKKIEITPFEKNLEVWRQLWRVLERSDVVIQILDARNPLLYRCLDLEAYVKEIEDKKINILLLNKADLLNESQRKYWCDYFDEMGMKVIFFSALLEGELIWKREELLEFFRQTCKANNVVQSSVHIPTIGLVGYPNVGKSSTLNALLKAKKTCVSATPGKTKHFQTFIVSQDLCLCDCPGRSPTAEEFLDAFGYSRGFMTHRGLPDNARSARVILKDYNSGKLLFCHAPPDVKQEEYHEFPEIKSKKSARKGNASEEIYEVSETLIVFLSYSTDICHQY</sequence>
<evidence type="ECO:0000256" key="6">
    <source>
        <dbReference type="ARBA" id="ARBA00040145"/>
    </source>
</evidence>